<evidence type="ECO:0000313" key="3">
    <source>
        <dbReference type="Proteomes" id="UP000778523"/>
    </source>
</evidence>
<dbReference type="EMBL" id="JABCSC020000001">
    <property type="protein sequence ID" value="NSL54131.1"/>
    <property type="molecule type" value="Genomic_DNA"/>
</dbReference>
<name>A0ABX2IIF8_9RHOO</name>
<comment type="caution">
    <text evidence="2">The sequence shown here is derived from an EMBL/GenBank/DDBJ whole genome shotgun (WGS) entry which is preliminary data.</text>
</comment>
<evidence type="ECO:0000256" key="1">
    <source>
        <dbReference type="SAM" id="Phobius"/>
    </source>
</evidence>
<evidence type="ECO:0000313" key="2">
    <source>
        <dbReference type="EMBL" id="NSL54131.1"/>
    </source>
</evidence>
<gene>
    <name evidence="2" type="ORF">HJ583_003765</name>
</gene>
<proteinExistence type="predicted"/>
<reference evidence="2 3" key="1">
    <citation type="submission" date="2020-06" db="EMBL/GenBank/DDBJ databases">
        <title>Draft genome of Uliginosibacterium sp. IMCC34675.</title>
        <authorList>
            <person name="Song J."/>
        </authorList>
    </citation>
    <scope>NUCLEOTIDE SEQUENCE [LARGE SCALE GENOMIC DNA]</scope>
    <source>
        <strain evidence="2 3">IMCC34675</strain>
    </source>
</reference>
<protein>
    <submittedName>
        <fullName evidence="2">Uncharacterized protein</fullName>
    </submittedName>
</protein>
<keyword evidence="1" id="KW-0812">Transmembrane</keyword>
<accession>A0ABX2IIF8</accession>
<feature type="transmembrane region" description="Helical" evidence="1">
    <location>
        <begin position="49"/>
        <end position="69"/>
    </location>
</feature>
<keyword evidence="1" id="KW-1133">Transmembrane helix</keyword>
<keyword evidence="3" id="KW-1185">Reference proteome</keyword>
<dbReference type="RefSeq" id="WP_170020600.1">
    <property type="nucleotide sequence ID" value="NZ_JABCSC020000001.1"/>
</dbReference>
<sequence>MITGPFFFLSIGFWFHVSTHIVILRAATSAFTRTAWIRKGPYAISAMKFLLISVLALPAMAIASGFPALNPDVRQNTLQQTICRKGYSATVRPSTSFTNPIKYRFMGEAGIPLQAASDWALDHRIAIALGGHPRQLSNFQLLSSKANGRKSRIEVTLLCLVCTRDMPLAQAQRELVDDWQGAYRRYARHKCSRR</sequence>
<dbReference type="Proteomes" id="UP000778523">
    <property type="component" value="Unassembled WGS sequence"/>
</dbReference>
<feature type="transmembrane region" description="Helical" evidence="1">
    <location>
        <begin position="6"/>
        <end position="28"/>
    </location>
</feature>
<keyword evidence="1" id="KW-0472">Membrane</keyword>
<organism evidence="2 3">
    <name type="scientific">Uliginosibacterium aquaticum</name>
    <dbReference type="NCBI Taxonomy" id="2731212"/>
    <lineage>
        <taxon>Bacteria</taxon>
        <taxon>Pseudomonadati</taxon>
        <taxon>Pseudomonadota</taxon>
        <taxon>Betaproteobacteria</taxon>
        <taxon>Rhodocyclales</taxon>
        <taxon>Zoogloeaceae</taxon>
        <taxon>Uliginosibacterium</taxon>
    </lineage>
</organism>